<dbReference type="InterPro" id="IPR051783">
    <property type="entry name" value="NAD(P)-dependent_oxidoreduct"/>
</dbReference>
<dbReference type="EMBL" id="FUWZ01000001">
    <property type="protein sequence ID" value="SJZ72333.1"/>
    <property type="molecule type" value="Genomic_DNA"/>
</dbReference>
<dbReference type="PANTHER" id="PTHR48079:SF6">
    <property type="entry name" value="NAD(P)-BINDING DOMAIN-CONTAINING PROTEIN-RELATED"/>
    <property type="match status" value="1"/>
</dbReference>
<gene>
    <name evidence="2" type="ORF">SAMN04488128_1011351</name>
</gene>
<feature type="domain" description="NAD-dependent epimerase/dehydratase" evidence="1">
    <location>
        <begin position="5"/>
        <end position="214"/>
    </location>
</feature>
<dbReference type="OrthoDB" id="112777at2"/>
<dbReference type="Proteomes" id="UP000190367">
    <property type="component" value="Unassembled WGS sequence"/>
</dbReference>
<dbReference type="GO" id="GO:0005737">
    <property type="term" value="C:cytoplasm"/>
    <property type="evidence" value="ECO:0007669"/>
    <property type="project" value="TreeGrafter"/>
</dbReference>
<protein>
    <submittedName>
        <fullName evidence="2">Nucleoside-diphosphate-sugar epimerase</fullName>
    </submittedName>
</protein>
<dbReference type="Pfam" id="PF01370">
    <property type="entry name" value="Epimerase"/>
    <property type="match status" value="1"/>
</dbReference>
<dbReference type="InterPro" id="IPR001509">
    <property type="entry name" value="Epimerase_deHydtase"/>
</dbReference>
<dbReference type="AlphaFoldDB" id="A0A1T4MZ85"/>
<name>A0A1T4MZ85_9BACT</name>
<evidence type="ECO:0000313" key="2">
    <source>
        <dbReference type="EMBL" id="SJZ72333.1"/>
    </source>
</evidence>
<dbReference type="InterPro" id="IPR036291">
    <property type="entry name" value="NAD(P)-bd_dom_sf"/>
</dbReference>
<dbReference type="STRING" id="634771.SAMN04488128_1011351"/>
<organism evidence="2 3">
    <name type="scientific">Chitinophaga eiseniae</name>
    <dbReference type="NCBI Taxonomy" id="634771"/>
    <lineage>
        <taxon>Bacteria</taxon>
        <taxon>Pseudomonadati</taxon>
        <taxon>Bacteroidota</taxon>
        <taxon>Chitinophagia</taxon>
        <taxon>Chitinophagales</taxon>
        <taxon>Chitinophagaceae</taxon>
        <taxon>Chitinophaga</taxon>
    </lineage>
</organism>
<accession>A0A1T4MZ85</accession>
<dbReference type="RefSeq" id="WP_078667960.1">
    <property type="nucleotide sequence ID" value="NZ_FUWZ01000001.1"/>
</dbReference>
<dbReference type="SUPFAM" id="SSF51735">
    <property type="entry name" value="NAD(P)-binding Rossmann-fold domains"/>
    <property type="match status" value="1"/>
</dbReference>
<sequence length="312" mass="34885">MKQTILGAGGAVGVEVARALTACTHDIRLVGRNPQKVNTADELFKADLTNREEVFRAVAGSSIVYLTIGFEYSTRIWRRSWPALIRNVIDACLTHNARLVFFDNAYAIGGNGVNHITETTPFRPSSQKGVIRTEVDDILLQSIEQQGLQALIARSPDIFGDIKVNSVLMHLVYDNLVRGEKAVWLCNADAVHSIGYTPELAKGTVMLGNTPDAYGQLWNLPVDTRPITGREWIQLFAKALGKNNALEVLPAALVKELGTDNQIMHELFEMLYQYDRDYYFDSTKFNQRFQYTPITHAQAVQETVARLARKAD</sequence>
<evidence type="ECO:0000313" key="3">
    <source>
        <dbReference type="Proteomes" id="UP000190367"/>
    </source>
</evidence>
<reference evidence="3" key="1">
    <citation type="submission" date="2017-02" db="EMBL/GenBank/DDBJ databases">
        <authorList>
            <person name="Varghese N."/>
            <person name="Submissions S."/>
        </authorList>
    </citation>
    <scope>NUCLEOTIDE SEQUENCE [LARGE SCALE GENOMIC DNA]</scope>
    <source>
        <strain evidence="3">DSM 22224</strain>
    </source>
</reference>
<dbReference type="GO" id="GO:0004029">
    <property type="term" value="F:aldehyde dehydrogenase (NAD+) activity"/>
    <property type="evidence" value="ECO:0007669"/>
    <property type="project" value="TreeGrafter"/>
</dbReference>
<proteinExistence type="predicted"/>
<evidence type="ECO:0000259" key="1">
    <source>
        <dbReference type="Pfam" id="PF01370"/>
    </source>
</evidence>
<dbReference type="PANTHER" id="PTHR48079">
    <property type="entry name" value="PROTEIN YEEZ"/>
    <property type="match status" value="1"/>
</dbReference>
<dbReference type="Gene3D" id="3.40.50.720">
    <property type="entry name" value="NAD(P)-binding Rossmann-like Domain"/>
    <property type="match status" value="1"/>
</dbReference>
<keyword evidence="3" id="KW-1185">Reference proteome</keyword>